<evidence type="ECO:0000313" key="1">
    <source>
        <dbReference type="EMBL" id="CAC5371717.1"/>
    </source>
</evidence>
<dbReference type="OrthoDB" id="6161736at2759"/>
<proteinExistence type="predicted"/>
<accession>A0A6J8AQH1</accession>
<name>A0A6J8AQH1_MYTCO</name>
<protein>
    <recommendedName>
        <fullName evidence="3">APOBEC-like N-terminal domain-containing protein</fullName>
    </recommendedName>
</protein>
<sequence>MNLFPNMPNQFVCAAFVSYREIENWDINVITEARDQLLFPDRYTINIQDNYVLFNRLVLLLNLQVANTSVHGEARLLDSDSKLRQEICNQHNFEHENNPNIFLQMEKQFVEEFGDKEKYIICMFSHYIPCTIPRHNCAELLQKYSKKHGKQIILSYDRVFKKTNLKLARKIMKANNNVFCVPPAYYRHEHDECTNGNRKTTCKGQGRKTYGKSSKSVINYFLDSIDLFGPRKNARCLKKLRL</sequence>
<keyword evidence="2" id="KW-1185">Reference proteome</keyword>
<dbReference type="EMBL" id="CACVKT020001793">
    <property type="protein sequence ID" value="CAC5371717.1"/>
    <property type="molecule type" value="Genomic_DNA"/>
</dbReference>
<dbReference type="AlphaFoldDB" id="A0A6J8AQH1"/>
<organism evidence="1 2">
    <name type="scientific">Mytilus coruscus</name>
    <name type="common">Sea mussel</name>
    <dbReference type="NCBI Taxonomy" id="42192"/>
    <lineage>
        <taxon>Eukaryota</taxon>
        <taxon>Metazoa</taxon>
        <taxon>Spiralia</taxon>
        <taxon>Lophotrochozoa</taxon>
        <taxon>Mollusca</taxon>
        <taxon>Bivalvia</taxon>
        <taxon>Autobranchia</taxon>
        <taxon>Pteriomorphia</taxon>
        <taxon>Mytilida</taxon>
        <taxon>Mytiloidea</taxon>
        <taxon>Mytilidae</taxon>
        <taxon>Mytilinae</taxon>
        <taxon>Mytilus</taxon>
    </lineage>
</organism>
<reference evidence="1 2" key="1">
    <citation type="submission" date="2020-06" db="EMBL/GenBank/DDBJ databases">
        <authorList>
            <person name="Li R."/>
            <person name="Bekaert M."/>
        </authorList>
    </citation>
    <scope>NUCLEOTIDE SEQUENCE [LARGE SCALE GENOMIC DNA]</scope>
    <source>
        <strain evidence="2">wild</strain>
    </source>
</reference>
<gene>
    <name evidence="1" type="ORF">MCOR_10076</name>
</gene>
<evidence type="ECO:0008006" key="3">
    <source>
        <dbReference type="Google" id="ProtNLM"/>
    </source>
</evidence>
<dbReference type="Proteomes" id="UP000507470">
    <property type="component" value="Unassembled WGS sequence"/>
</dbReference>
<evidence type="ECO:0000313" key="2">
    <source>
        <dbReference type="Proteomes" id="UP000507470"/>
    </source>
</evidence>